<dbReference type="InterPro" id="IPR015915">
    <property type="entry name" value="Kelch-typ_b-propeller"/>
</dbReference>
<dbReference type="PANTHER" id="PTHR47435">
    <property type="entry name" value="KELCH REPEAT PROTEIN (AFU_ORTHOLOGUE AFUA_5G12780)"/>
    <property type="match status" value="1"/>
</dbReference>
<proteinExistence type="predicted"/>
<dbReference type="Proteomes" id="UP000722485">
    <property type="component" value="Unassembled WGS sequence"/>
</dbReference>
<keyword evidence="1" id="KW-0677">Repeat</keyword>
<dbReference type="AlphaFoldDB" id="A0A9P5LB85"/>
<keyword evidence="4" id="KW-1185">Reference proteome</keyword>
<comment type="caution">
    <text evidence="3">The sequence shown here is derived from an EMBL/GenBank/DDBJ whole genome shotgun (WGS) entry which is preliminary data.</text>
</comment>
<dbReference type="EMBL" id="JAANBB010000032">
    <property type="protein sequence ID" value="KAF7554432.1"/>
    <property type="molecule type" value="Genomic_DNA"/>
</dbReference>
<dbReference type="PANTHER" id="PTHR47435:SF4">
    <property type="entry name" value="KELCH REPEAT PROTEIN (AFU_ORTHOLOGUE AFUA_5G12780)"/>
    <property type="match status" value="1"/>
</dbReference>
<sequence length="338" mass="36268">MATFYGSWVRLASSPRLQRSSQILSISGSSALIFGGELIARQPVDNQFDVVELGDASVQAKTLPAPTLAPSPRVGTASSVLDKTIYLFSGRGGIAMDAIDESGCVWSYTPASNQWSLIQPQPGSHPIPRSYHAMTSDGTSTLYLHAGCPAEGRLSDLWAFDFTSRVWTELPGAPSPPRGGTSIAFCRGKLYRLGGFDGKTEQGGKLDVYDPEEKQWTSITYAPDGSEGPEARSVATLLAVRTPSGRDVLVSMFGERDPSSLGHAGAGKMLTDVWAFDIEKEAWSLVKATGKDDLPAPRGWFDADTLKQSTGDAIIVHGGLAEDNSRLGDVWRLDIQDE</sequence>
<dbReference type="SUPFAM" id="SSF117281">
    <property type="entry name" value="Kelch motif"/>
    <property type="match status" value="1"/>
</dbReference>
<reference evidence="3" key="1">
    <citation type="submission" date="2020-03" db="EMBL/GenBank/DDBJ databases">
        <title>Draft Genome Sequence of Cylindrodendrum hubeiense.</title>
        <authorList>
            <person name="Buettner E."/>
            <person name="Kellner H."/>
        </authorList>
    </citation>
    <scope>NUCLEOTIDE SEQUENCE</scope>
    <source>
        <strain evidence="3">IHI 201604</strain>
    </source>
</reference>
<protein>
    <recommendedName>
        <fullName evidence="5">Kelch repeat protein</fullName>
    </recommendedName>
</protein>
<gene>
    <name evidence="3" type="ORF">G7Z17_g2885</name>
</gene>
<evidence type="ECO:0000256" key="2">
    <source>
        <dbReference type="ARBA" id="ARBA00023004"/>
    </source>
</evidence>
<organism evidence="3 4">
    <name type="scientific">Cylindrodendrum hubeiense</name>
    <dbReference type="NCBI Taxonomy" id="595255"/>
    <lineage>
        <taxon>Eukaryota</taxon>
        <taxon>Fungi</taxon>
        <taxon>Dikarya</taxon>
        <taxon>Ascomycota</taxon>
        <taxon>Pezizomycotina</taxon>
        <taxon>Sordariomycetes</taxon>
        <taxon>Hypocreomycetidae</taxon>
        <taxon>Hypocreales</taxon>
        <taxon>Nectriaceae</taxon>
        <taxon>Cylindrodendrum</taxon>
    </lineage>
</organism>
<evidence type="ECO:0000313" key="4">
    <source>
        <dbReference type="Proteomes" id="UP000722485"/>
    </source>
</evidence>
<dbReference type="OrthoDB" id="10250130at2759"/>
<evidence type="ECO:0008006" key="5">
    <source>
        <dbReference type="Google" id="ProtNLM"/>
    </source>
</evidence>
<dbReference type="Gene3D" id="2.120.10.80">
    <property type="entry name" value="Kelch-type beta propeller"/>
    <property type="match status" value="2"/>
</dbReference>
<evidence type="ECO:0000313" key="3">
    <source>
        <dbReference type="EMBL" id="KAF7554432.1"/>
    </source>
</evidence>
<dbReference type="GO" id="GO:0019760">
    <property type="term" value="P:glucosinolate metabolic process"/>
    <property type="evidence" value="ECO:0007669"/>
    <property type="project" value="UniProtKB-ARBA"/>
</dbReference>
<dbReference type="Pfam" id="PF24681">
    <property type="entry name" value="Kelch_KLHDC2_KLHL20_DRC7"/>
    <property type="match status" value="1"/>
</dbReference>
<keyword evidence="2" id="KW-0408">Iron</keyword>
<accession>A0A9P5LB85</accession>
<evidence type="ECO:0000256" key="1">
    <source>
        <dbReference type="ARBA" id="ARBA00022737"/>
    </source>
</evidence>
<name>A0A9P5LB85_9HYPO</name>